<proteinExistence type="predicted"/>
<reference evidence="2" key="1">
    <citation type="journal article" date="2019" name="Int. J. Syst. Evol. Microbiol.">
        <title>The Global Catalogue of Microorganisms (GCM) 10K type strain sequencing project: providing services to taxonomists for standard genome sequencing and annotation.</title>
        <authorList>
            <consortium name="The Broad Institute Genomics Platform"/>
            <consortium name="The Broad Institute Genome Sequencing Center for Infectious Disease"/>
            <person name="Wu L."/>
            <person name="Ma J."/>
        </authorList>
    </citation>
    <scope>NUCLEOTIDE SEQUENCE [LARGE SCALE GENOMIC DNA]</scope>
    <source>
        <strain evidence="2">CGMCC 1.15111</strain>
    </source>
</reference>
<accession>A0ABQ3I953</accession>
<dbReference type="Proteomes" id="UP000658258">
    <property type="component" value="Unassembled WGS sequence"/>
</dbReference>
<protein>
    <submittedName>
        <fullName evidence="1">Uncharacterized protein</fullName>
    </submittedName>
</protein>
<evidence type="ECO:0000313" key="1">
    <source>
        <dbReference type="EMBL" id="GHE73257.1"/>
    </source>
</evidence>
<name>A0ABQ3I953_9BACT</name>
<evidence type="ECO:0000313" key="2">
    <source>
        <dbReference type="Proteomes" id="UP000658258"/>
    </source>
</evidence>
<gene>
    <name evidence="1" type="ORF">GCM10011340_32260</name>
</gene>
<sequence length="125" mass="13904">MAQDELTDQDYKDYAVILLAQKAITDKISPMVNDLIARQEGMTGQRFQELRSKQGEPAKDWEKQFLNLVNKEIKEKQQAATSVVTTLAKHSLGASKYNAVKKAYAQGGDAKAKVDAFMADLVEKP</sequence>
<comment type="caution">
    <text evidence="1">The sequence shown here is derived from an EMBL/GenBank/DDBJ whole genome shotgun (WGS) entry which is preliminary data.</text>
</comment>
<keyword evidence="2" id="KW-1185">Reference proteome</keyword>
<dbReference type="EMBL" id="BNAG01000004">
    <property type="protein sequence ID" value="GHE73257.1"/>
    <property type="molecule type" value="Genomic_DNA"/>
</dbReference>
<organism evidence="1 2">
    <name type="scientific">Roseivirga thermotolerans</name>
    <dbReference type="NCBI Taxonomy" id="1758176"/>
    <lineage>
        <taxon>Bacteria</taxon>
        <taxon>Pseudomonadati</taxon>
        <taxon>Bacteroidota</taxon>
        <taxon>Cytophagia</taxon>
        <taxon>Cytophagales</taxon>
        <taxon>Roseivirgaceae</taxon>
        <taxon>Roseivirga</taxon>
    </lineage>
</organism>